<dbReference type="CDD" id="cd01949">
    <property type="entry name" value="GGDEF"/>
    <property type="match status" value="1"/>
</dbReference>
<feature type="domain" description="GGDEF" evidence="3">
    <location>
        <begin position="362"/>
        <end position="494"/>
    </location>
</feature>
<comment type="caution">
    <text evidence="4">The sequence shown here is derived from an EMBL/GenBank/DDBJ whole genome shotgun (WGS) entry which is preliminary data.</text>
</comment>
<dbReference type="PROSITE" id="PS50885">
    <property type="entry name" value="HAMP"/>
    <property type="match status" value="1"/>
</dbReference>
<proteinExistence type="predicted"/>
<dbReference type="InterPro" id="IPR043128">
    <property type="entry name" value="Rev_trsase/Diguanyl_cyclase"/>
</dbReference>
<dbReference type="SUPFAM" id="SSF141868">
    <property type="entry name" value="EAL domain-like"/>
    <property type="match status" value="1"/>
</dbReference>
<gene>
    <name evidence="4" type="ORF">OIK40_08815</name>
</gene>
<dbReference type="PANTHER" id="PTHR44757">
    <property type="entry name" value="DIGUANYLATE CYCLASE DGCP"/>
    <property type="match status" value="1"/>
</dbReference>
<dbReference type="SMART" id="SM00304">
    <property type="entry name" value="HAMP"/>
    <property type="match status" value="1"/>
</dbReference>
<dbReference type="InterPro" id="IPR035919">
    <property type="entry name" value="EAL_sf"/>
</dbReference>
<sequence>MLRFGSFSSRIAFLFAGLFALVLALVVSLALGGLARFAEAGAARDLTANARVFDEILTARSRQMGDQAEVLARDFGFREAVATEDAQTIASALESLETRVNSDIAFVLTLDGVVLAANASDISAPESLWSRLEAGGTRGIIASKKGLALAAAAPIEAPDLIGWLVIAQPLDRAELDRLVELAPIALDARVVDESNQPDWLRGIQSGAVFEHEAEGERSLYYTSDLEVLQDSVVPRLVLRHSLAASLAPYGSLKVWLIALAVGGIVLVLALSWNVARSVTGPLQQLDEATRLISEGRDVSLTIETDDEIGRLAGSFNAMVTAIEERERQIIHVGLHDGLTGLPNRKLFTEQLTSMLARRKPSERMMVAYVDLDDFKMVNDTLGHPAGDALLRQVADHLREDLPDALIARLGGDEFAILIDGIEDNASLGSIADGLQRSFERPLTINGQTASCGASVGIAMAPVDGEDDTTLMKNADLALYRAKHEGKSTYHFFEPALDEEARQRRQMEIDLRAAVKEGGFELNFQPLYSLAQKRLTGFEALIRWNHPTRGRVNPVEFIALAEETGLIIPIGEWVLREACHQASTWPDDVSVAVNVSPKQFAANGITGTVLSALSASGLAPDRLELEITESIFISDVDKTLATLHSLRNLGVRIALDDFGTGYSSLSYLRSFPFDKVKIDKSFVEDLGTTSNGHAVIRAITTLAAALGMETLAEGVEDVAQFEVLEREGCENIQGYLFSRPVAADAVAELLRDGAGYQRQLCA</sequence>
<evidence type="ECO:0000259" key="1">
    <source>
        <dbReference type="PROSITE" id="PS50883"/>
    </source>
</evidence>
<dbReference type="Gene3D" id="3.30.70.270">
    <property type="match status" value="1"/>
</dbReference>
<dbReference type="PROSITE" id="PS50883">
    <property type="entry name" value="EAL"/>
    <property type="match status" value="1"/>
</dbReference>
<evidence type="ECO:0000259" key="3">
    <source>
        <dbReference type="PROSITE" id="PS50887"/>
    </source>
</evidence>
<dbReference type="CDD" id="cd06225">
    <property type="entry name" value="HAMP"/>
    <property type="match status" value="1"/>
</dbReference>
<dbReference type="SUPFAM" id="SSF158472">
    <property type="entry name" value="HAMP domain-like"/>
    <property type="match status" value="1"/>
</dbReference>
<dbReference type="PANTHER" id="PTHR44757:SF10">
    <property type="entry name" value="MEMBRANE PROTEIN"/>
    <property type="match status" value="1"/>
</dbReference>
<dbReference type="CDD" id="cd01948">
    <property type="entry name" value="EAL"/>
    <property type="match status" value="1"/>
</dbReference>
<dbReference type="Gene3D" id="3.20.20.450">
    <property type="entry name" value="EAL domain"/>
    <property type="match status" value="1"/>
</dbReference>
<dbReference type="Pfam" id="PF00563">
    <property type="entry name" value="EAL"/>
    <property type="match status" value="1"/>
</dbReference>
<dbReference type="PROSITE" id="PS50887">
    <property type="entry name" value="GGDEF"/>
    <property type="match status" value="1"/>
</dbReference>
<dbReference type="Pfam" id="PF00990">
    <property type="entry name" value="GGDEF"/>
    <property type="match status" value="1"/>
</dbReference>
<evidence type="ECO:0000313" key="4">
    <source>
        <dbReference type="EMBL" id="MDC8754741.1"/>
    </source>
</evidence>
<feature type="domain" description="EAL" evidence="1">
    <location>
        <begin position="503"/>
        <end position="753"/>
    </location>
</feature>
<dbReference type="SUPFAM" id="SSF55073">
    <property type="entry name" value="Nucleotide cyclase"/>
    <property type="match status" value="1"/>
</dbReference>
<dbReference type="SMART" id="SM00052">
    <property type="entry name" value="EAL"/>
    <property type="match status" value="1"/>
</dbReference>
<dbReference type="InterPro" id="IPR003660">
    <property type="entry name" value="HAMP_dom"/>
</dbReference>
<dbReference type="EMBL" id="JAQQXQ010000006">
    <property type="protein sequence ID" value="MDC8754741.1"/>
    <property type="molecule type" value="Genomic_DNA"/>
</dbReference>
<dbReference type="InterPro" id="IPR000160">
    <property type="entry name" value="GGDEF_dom"/>
</dbReference>
<evidence type="ECO:0000313" key="5">
    <source>
        <dbReference type="Proteomes" id="UP001216558"/>
    </source>
</evidence>
<dbReference type="SMART" id="SM00267">
    <property type="entry name" value="GGDEF"/>
    <property type="match status" value="1"/>
</dbReference>
<dbReference type="InterPro" id="IPR001633">
    <property type="entry name" value="EAL_dom"/>
</dbReference>
<accession>A0ABT5JPN9</accession>
<dbReference type="InterPro" id="IPR052155">
    <property type="entry name" value="Biofilm_reg_signaling"/>
</dbReference>
<reference evidence="4 5" key="1">
    <citation type="submission" date="2022-10" db="EMBL/GenBank/DDBJ databases">
        <title>Erythrobacter sp. sf7 Genome sequencing.</title>
        <authorList>
            <person name="Park S."/>
        </authorList>
    </citation>
    <scope>NUCLEOTIDE SEQUENCE [LARGE SCALE GENOMIC DNA]</scope>
    <source>
        <strain evidence="5">sf7</strain>
    </source>
</reference>
<feature type="domain" description="HAMP" evidence="2">
    <location>
        <begin position="276"/>
        <end position="327"/>
    </location>
</feature>
<organism evidence="4 5">
    <name type="scientific">Erythrobacter fulvus</name>
    <dbReference type="NCBI Taxonomy" id="2987523"/>
    <lineage>
        <taxon>Bacteria</taxon>
        <taxon>Pseudomonadati</taxon>
        <taxon>Pseudomonadota</taxon>
        <taxon>Alphaproteobacteria</taxon>
        <taxon>Sphingomonadales</taxon>
        <taxon>Erythrobacteraceae</taxon>
        <taxon>Erythrobacter/Porphyrobacter group</taxon>
        <taxon>Erythrobacter</taxon>
    </lineage>
</organism>
<dbReference type="InterPro" id="IPR029787">
    <property type="entry name" value="Nucleotide_cyclase"/>
</dbReference>
<protein>
    <submittedName>
        <fullName evidence="4">EAL domain-containing protein</fullName>
    </submittedName>
</protein>
<dbReference type="Proteomes" id="UP001216558">
    <property type="component" value="Unassembled WGS sequence"/>
</dbReference>
<name>A0ABT5JPN9_9SPHN</name>
<evidence type="ECO:0000259" key="2">
    <source>
        <dbReference type="PROSITE" id="PS50885"/>
    </source>
</evidence>
<dbReference type="NCBIfam" id="TIGR00254">
    <property type="entry name" value="GGDEF"/>
    <property type="match status" value="1"/>
</dbReference>
<dbReference type="Pfam" id="PF00672">
    <property type="entry name" value="HAMP"/>
    <property type="match status" value="1"/>
</dbReference>
<dbReference type="Gene3D" id="6.10.340.10">
    <property type="match status" value="1"/>
</dbReference>
<keyword evidence="5" id="KW-1185">Reference proteome</keyword>